<dbReference type="EMBL" id="FUHU01000043">
    <property type="protein sequence ID" value="SJM65806.1"/>
    <property type="molecule type" value="Genomic_DNA"/>
</dbReference>
<dbReference type="InterPro" id="IPR001853">
    <property type="entry name" value="DSBA-like_thioredoxin_dom"/>
</dbReference>
<protein>
    <submittedName>
        <fullName evidence="2">FrnE protein</fullName>
    </submittedName>
</protein>
<feature type="domain" description="DSBA-like thioredoxin" evidence="1">
    <location>
        <begin position="10"/>
        <end position="211"/>
    </location>
</feature>
<dbReference type="AlphaFoldDB" id="A0A1R4GCA1"/>
<dbReference type="PANTHER" id="PTHR13887:SF41">
    <property type="entry name" value="THIOREDOXIN SUPERFAMILY PROTEIN"/>
    <property type="match status" value="1"/>
</dbReference>
<dbReference type="CDD" id="cd03024">
    <property type="entry name" value="DsbA_FrnE"/>
    <property type="match status" value="1"/>
</dbReference>
<evidence type="ECO:0000313" key="2">
    <source>
        <dbReference type="EMBL" id="SJM65806.1"/>
    </source>
</evidence>
<keyword evidence="3" id="KW-1185">Reference proteome</keyword>
<dbReference type="Gene3D" id="3.40.30.10">
    <property type="entry name" value="Glutaredoxin"/>
    <property type="match status" value="1"/>
</dbReference>
<accession>A0A1R4GCA1</accession>
<dbReference type="Pfam" id="PF01323">
    <property type="entry name" value="DSBA"/>
    <property type="match status" value="1"/>
</dbReference>
<evidence type="ECO:0000259" key="1">
    <source>
        <dbReference type="Pfam" id="PF01323"/>
    </source>
</evidence>
<evidence type="ECO:0000313" key="3">
    <source>
        <dbReference type="Proteomes" id="UP000195787"/>
    </source>
</evidence>
<reference evidence="2 3" key="1">
    <citation type="submission" date="2017-02" db="EMBL/GenBank/DDBJ databases">
        <authorList>
            <person name="Peterson S.W."/>
        </authorList>
    </citation>
    <scope>NUCLEOTIDE SEQUENCE [LARGE SCALE GENOMIC DNA]</scope>
    <source>
        <strain evidence="2 3">LMG 22410</strain>
    </source>
</reference>
<dbReference type="GeneID" id="303173693"/>
<dbReference type="GO" id="GO:0016491">
    <property type="term" value="F:oxidoreductase activity"/>
    <property type="evidence" value="ECO:0007669"/>
    <property type="project" value="InterPro"/>
</dbReference>
<proteinExistence type="predicted"/>
<organism evidence="2 3">
    <name type="scientific">Agrococcus casei LMG 22410</name>
    <dbReference type="NCBI Taxonomy" id="1255656"/>
    <lineage>
        <taxon>Bacteria</taxon>
        <taxon>Bacillati</taxon>
        <taxon>Actinomycetota</taxon>
        <taxon>Actinomycetes</taxon>
        <taxon>Micrococcales</taxon>
        <taxon>Microbacteriaceae</taxon>
        <taxon>Agrococcus</taxon>
    </lineage>
</organism>
<sequence>MTDAAEKIKIDIWSDVVCPWCYVGEGRLGEAIRAERLEDRIEIETHSFELDPNAKDGTGEDNIQHLQSKLGQDPEQIRGMEQRISGLAAEIGRDYAVERPMGNTRSIHRVLQALRERGTGNDFFLDLQRAYFTGAANPFDDEAVVAAAERAGMPADEARAILADADSYDHEVETEVMRARAMGAQGVPFMVFDGKYAAPGAMPVEAYRQALRQLVTEHDEAGGV</sequence>
<dbReference type="RefSeq" id="WP_086992558.1">
    <property type="nucleotide sequence ID" value="NZ_FUHU01000043.1"/>
</dbReference>
<dbReference type="OrthoDB" id="9799122at2"/>
<gene>
    <name evidence="2" type="ORF">CZ674_10790</name>
</gene>
<dbReference type="Proteomes" id="UP000195787">
    <property type="component" value="Unassembled WGS sequence"/>
</dbReference>
<dbReference type="InterPro" id="IPR036249">
    <property type="entry name" value="Thioredoxin-like_sf"/>
</dbReference>
<name>A0A1R4GCA1_9MICO</name>
<dbReference type="PANTHER" id="PTHR13887">
    <property type="entry name" value="GLUTATHIONE S-TRANSFERASE KAPPA"/>
    <property type="match status" value="1"/>
</dbReference>
<dbReference type="SUPFAM" id="SSF52833">
    <property type="entry name" value="Thioredoxin-like"/>
    <property type="match status" value="1"/>
</dbReference>